<feature type="region of interest" description="Disordered" evidence="1">
    <location>
        <begin position="473"/>
        <end position="498"/>
    </location>
</feature>
<protein>
    <submittedName>
        <fullName evidence="2">Uncharacterized protein</fullName>
    </submittedName>
</protein>
<comment type="caution">
    <text evidence="2">The sequence shown here is derived from an EMBL/GenBank/DDBJ whole genome shotgun (WGS) entry which is preliminary data.</text>
</comment>
<evidence type="ECO:0000256" key="1">
    <source>
        <dbReference type="SAM" id="MobiDB-lite"/>
    </source>
</evidence>
<accession>A0A3D8RDV6</accession>
<dbReference type="AlphaFoldDB" id="A0A3D8RDV6"/>
<feature type="compositionally biased region" description="Low complexity" evidence="1">
    <location>
        <begin position="9"/>
        <end position="28"/>
    </location>
</feature>
<feature type="region of interest" description="Disordered" evidence="1">
    <location>
        <begin position="1"/>
        <end position="83"/>
    </location>
</feature>
<feature type="region of interest" description="Disordered" evidence="1">
    <location>
        <begin position="262"/>
        <end position="311"/>
    </location>
</feature>
<evidence type="ECO:0000313" key="3">
    <source>
        <dbReference type="Proteomes" id="UP000256328"/>
    </source>
</evidence>
<gene>
    <name evidence="2" type="ORF">BP5796_08160</name>
</gene>
<dbReference type="Proteomes" id="UP000256328">
    <property type="component" value="Unassembled WGS sequence"/>
</dbReference>
<reference evidence="2 3" key="1">
    <citation type="journal article" date="2018" name="IMA Fungus">
        <title>IMA Genome-F 9: Draft genome sequence of Annulohypoxylon stygium, Aspergillus mulundensis, Berkeleyomyces basicola (syn. Thielaviopsis basicola), Ceratocystis smalleyi, two Cercospora beticola strains, Coleophoma cylindrospora, Fusarium fracticaudum, Phialophora cf. hyalina, and Morchella septimelata.</title>
        <authorList>
            <person name="Wingfield B.D."/>
            <person name="Bills G.F."/>
            <person name="Dong Y."/>
            <person name="Huang W."/>
            <person name="Nel W.J."/>
            <person name="Swalarsk-Parry B.S."/>
            <person name="Vaghefi N."/>
            <person name="Wilken P.M."/>
            <person name="An Z."/>
            <person name="de Beer Z.W."/>
            <person name="De Vos L."/>
            <person name="Chen L."/>
            <person name="Duong T.A."/>
            <person name="Gao Y."/>
            <person name="Hammerbacher A."/>
            <person name="Kikkert J.R."/>
            <person name="Li Y."/>
            <person name="Li H."/>
            <person name="Li K."/>
            <person name="Li Q."/>
            <person name="Liu X."/>
            <person name="Ma X."/>
            <person name="Naidoo K."/>
            <person name="Pethybridge S.J."/>
            <person name="Sun J."/>
            <person name="Steenkamp E.T."/>
            <person name="van der Nest M.A."/>
            <person name="van Wyk S."/>
            <person name="Wingfield M.J."/>
            <person name="Xiong C."/>
            <person name="Yue Q."/>
            <person name="Zhang X."/>
        </authorList>
    </citation>
    <scope>NUCLEOTIDE SEQUENCE [LARGE SCALE GENOMIC DNA]</scope>
    <source>
        <strain evidence="2 3">BP5796</strain>
    </source>
</reference>
<feature type="compositionally biased region" description="Polar residues" evidence="1">
    <location>
        <begin position="283"/>
        <end position="292"/>
    </location>
</feature>
<dbReference type="OrthoDB" id="5235778at2759"/>
<organism evidence="2 3">
    <name type="scientific">Coleophoma crateriformis</name>
    <dbReference type="NCBI Taxonomy" id="565419"/>
    <lineage>
        <taxon>Eukaryota</taxon>
        <taxon>Fungi</taxon>
        <taxon>Dikarya</taxon>
        <taxon>Ascomycota</taxon>
        <taxon>Pezizomycotina</taxon>
        <taxon>Leotiomycetes</taxon>
        <taxon>Helotiales</taxon>
        <taxon>Dermateaceae</taxon>
        <taxon>Coleophoma</taxon>
    </lineage>
</organism>
<feature type="compositionally biased region" description="Basic and acidic residues" evidence="1">
    <location>
        <begin position="437"/>
        <end position="458"/>
    </location>
</feature>
<proteinExistence type="predicted"/>
<dbReference type="EMBL" id="PDLN01000011">
    <property type="protein sequence ID" value="RDW72126.1"/>
    <property type="molecule type" value="Genomic_DNA"/>
</dbReference>
<feature type="region of interest" description="Disordered" evidence="1">
    <location>
        <begin position="434"/>
        <end position="458"/>
    </location>
</feature>
<evidence type="ECO:0000313" key="2">
    <source>
        <dbReference type="EMBL" id="RDW72126.1"/>
    </source>
</evidence>
<name>A0A3D8RDV6_9HELO</name>
<sequence length="597" mass="66095">MPETMGDISMASRRSSSSDSLTDASLQSMDVESVLSLERSPEPDEQQTDDSTTNSPLRDGLTDSAETMSDGPDKPRLLGEDEDIDDTSAIRVAHHLDDDDDDDITPYSKRKRASVNYNLDELKYSSISRNTPLGERAPKRPKKLPEVRGVIIGVWRDSSLEDDKDKHVIFGFIDIHDRLRTRIYPMNRRGEECIANIPTGAGGCWVTFPRVIFDSHLASLSPAEVKEYVKLRVTAPPESSDEEREKADLKAAQDAVIIVAAQDASPAGRPTGPPRGPRKSTEGYKTSITRTPSFKAANSPGGSMLPPKGSPAVETAKPNGVLLGYWADSDELRLEDKHAVYGVVGGSDCFRVKVTRTTRDGRFMEGNFPTGAGALWLHYDQVVLDDHLAPLSRAEVKEYVRIRQRDADKDESETERKANNLQAVQEAVTIVAAHGSSDTHEPSRRASPELEVRHSARSEQRLAARQQAEAEAKALKDSERIRKEKAEARERQHEQTRKEVAIAEASIKGAAQMELQNNLKKLNKVWQQQQMVIGSPAPVAIGGSIAPTDNLKFYQGIKYERKNTGPFQGKLVSPAQLINIDGEDYVEYRILTKPSFF</sequence>
<keyword evidence="3" id="KW-1185">Reference proteome</keyword>